<dbReference type="RefSeq" id="XP_007766415.1">
    <property type="nucleotide sequence ID" value="XM_007768225.1"/>
</dbReference>
<gene>
    <name evidence="3" type="ORF">CONPUDRAFT_71359</name>
</gene>
<organism evidence="3 4">
    <name type="scientific">Coniophora puteana (strain RWD-64-598)</name>
    <name type="common">Brown rot fungus</name>
    <dbReference type="NCBI Taxonomy" id="741705"/>
    <lineage>
        <taxon>Eukaryota</taxon>
        <taxon>Fungi</taxon>
        <taxon>Dikarya</taxon>
        <taxon>Basidiomycota</taxon>
        <taxon>Agaricomycotina</taxon>
        <taxon>Agaricomycetes</taxon>
        <taxon>Agaricomycetidae</taxon>
        <taxon>Boletales</taxon>
        <taxon>Coniophorineae</taxon>
        <taxon>Coniophoraceae</taxon>
        <taxon>Coniophora</taxon>
    </lineage>
</organism>
<accession>A0A5M3MU61</accession>
<name>A0A5M3MU61_CONPW</name>
<keyword evidence="1" id="KW-0175">Coiled coil</keyword>
<dbReference type="AlphaFoldDB" id="A0A5M3MU61"/>
<dbReference type="Proteomes" id="UP000053558">
    <property type="component" value="Unassembled WGS sequence"/>
</dbReference>
<dbReference type="OrthoDB" id="2683505at2759"/>
<feature type="region of interest" description="Disordered" evidence="2">
    <location>
        <begin position="587"/>
        <end position="635"/>
    </location>
</feature>
<feature type="compositionally biased region" description="Basic and acidic residues" evidence="2">
    <location>
        <begin position="594"/>
        <end position="606"/>
    </location>
</feature>
<feature type="region of interest" description="Disordered" evidence="2">
    <location>
        <begin position="179"/>
        <end position="219"/>
    </location>
</feature>
<dbReference type="OMA" id="RTENTHQ"/>
<feature type="region of interest" description="Disordered" evidence="2">
    <location>
        <begin position="1"/>
        <end position="119"/>
    </location>
</feature>
<evidence type="ECO:0000256" key="1">
    <source>
        <dbReference type="SAM" id="Coils"/>
    </source>
</evidence>
<evidence type="ECO:0000313" key="4">
    <source>
        <dbReference type="Proteomes" id="UP000053558"/>
    </source>
</evidence>
<feature type="compositionally biased region" description="Basic and acidic residues" evidence="2">
    <location>
        <begin position="528"/>
        <end position="539"/>
    </location>
</feature>
<feature type="coiled-coil region" evidence="1">
    <location>
        <begin position="315"/>
        <end position="342"/>
    </location>
</feature>
<reference evidence="4" key="1">
    <citation type="journal article" date="2012" name="Science">
        <title>The Paleozoic origin of enzymatic lignin decomposition reconstructed from 31 fungal genomes.</title>
        <authorList>
            <person name="Floudas D."/>
            <person name="Binder M."/>
            <person name="Riley R."/>
            <person name="Barry K."/>
            <person name="Blanchette R.A."/>
            <person name="Henrissat B."/>
            <person name="Martinez A.T."/>
            <person name="Otillar R."/>
            <person name="Spatafora J.W."/>
            <person name="Yadav J.S."/>
            <person name="Aerts A."/>
            <person name="Benoit I."/>
            <person name="Boyd A."/>
            <person name="Carlson A."/>
            <person name="Copeland A."/>
            <person name="Coutinho P.M."/>
            <person name="de Vries R.P."/>
            <person name="Ferreira P."/>
            <person name="Findley K."/>
            <person name="Foster B."/>
            <person name="Gaskell J."/>
            <person name="Glotzer D."/>
            <person name="Gorecki P."/>
            <person name="Heitman J."/>
            <person name="Hesse C."/>
            <person name="Hori C."/>
            <person name="Igarashi K."/>
            <person name="Jurgens J.A."/>
            <person name="Kallen N."/>
            <person name="Kersten P."/>
            <person name="Kohler A."/>
            <person name="Kuees U."/>
            <person name="Kumar T.K.A."/>
            <person name="Kuo A."/>
            <person name="LaButti K."/>
            <person name="Larrondo L.F."/>
            <person name="Lindquist E."/>
            <person name="Ling A."/>
            <person name="Lombard V."/>
            <person name="Lucas S."/>
            <person name="Lundell T."/>
            <person name="Martin R."/>
            <person name="McLaughlin D.J."/>
            <person name="Morgenstern I."/>
            <person name="Morin E."/>
            <person name="Murat C."/>
            <person name="Nagy L.G."/>
            <person name="Nolan M."/>
            <person name="Ohm R.A."/>
            <person name="Patyshakuliyeva A."/>
            <person name="Rokas A."/>
            <person name="Ruiz-Duenas F.J."/>
            <person name="Sabat G."/>
            <person name="Salamov A."/>
            <person name="Samejima M."/>
            <person name="Schmutz J."/>
            <person name="Slot J.C."/>
            <person name="St John F."/>
            <person name="Stenlid J."/>
            <person name="Sun H."/>
            <person name="Sun S."/>
            <person name="Syed K."/>
            <person name="Tsang A."/>
            <person name="Wiebenga A."/>
            <person name="Young D."/>
            <person name="Pisabarro A."/>
            <person name="Eastwood D.C."/>
            <person name="Martin F."/>
            <person name="Cullen D."/>
            <person name="Grigoriev I.V."/>
            <person name="Hibbett D.S."/>
        </authorList>
    </citation>
    <scope>NUCLEOTIDE SEQUENCE [LARGE SCALE GENOMIC DNA]</scope>
    <source>
        <strain evidence="4">RWD-64-598 SS2</strain>
    </source>
</reference>
<feature type="compositionally biased region" description="Basic residues" evidence="2">
    <location>
        <begin position="546"/>
        <end position="562"/>
    </location>
</feature>
<dbReference type="KEGG" id="cput:CONPUDRAFT_71359"/>
<evidence type="ECO:0000313" key="3">
    <source>
        <dbReference type="EMBL" id="EIW82590.1"/>
    </source>
</evidence>
<evidence type="ECO:0000256" key="2">
    <source>
        <dbReference type="SAM" id="MobiDB-lite"/>
    </source>
</evidence>
<feature type="compositionally biased region" description="Gly residues" evidence="2">
    <location>
        <begin position="70"/>
        <end position="82"/>
    </location>
</feature>
<sequence>MDNPPSALPPDSAEAAKNAIHGVGMAGQQVPAGGGHGQASSAALQARGDAGRGAVLRGGGPQGNVVGVMRGQGRGGGRGRGVGQPQRGQGGMHIPIVPTSVTGHKRASPNEEVEGGMRKRMKEGEGVQDSMFNDPFAPASASTNTGVMRAGLPPCPAQSIASPSPLHGQSMMTRTAALSEGGGVGQVSPSPLRLPLPATHAPSTAPPTVPYRTPSAAPPGGTSYCTPLAPPMVPYRAPLAAPPGVTSYRIPSVAPHGIPPRAPSAALGYAAPVRAPSVAPSGRPPTAAPTRVLAQPGNAALRPLAQIPRQVNDKLQSHEGIIKALTLRIDELENEQRAMKSAMGGWLEAINERKAYEQRTENTHQDFQTQINANTNGIAEMKQQLDTAVATGVMTGTTVDDANKNPLVVSRIHGKRLCESLTDSKLAIRKTFLAMIGMSDPSEIRKHKPLVDGSFKDGDKIVPNFDASWGDNSAWHDEMVQKIRNNLHNNTTSNATVLLEGKTDADIRHHLSIAWKNWKGSHKADVKEAKVAKAPKTEAEQSSNRQKTRKNANQKLKNRRAARTHDDALMSTEFDFAYTITYMSSDESDAGINGEKKPQKMKKEDVIDSGGEEVTGPEQGNKKGRKERRQPSGPYVIRPHEFRSRALDEVFRRTDDVYQSTKQRQGPARQERLIGDVRICDLRPDKVPRTREYIKVPLWALRRTYVSAHIKAGDGRVDWTKMRRPPICADDEKGVEGGDEGDGGWIGADPDYICKGEPTSTLLDFEGHEHEWQRAIQTLQFTEASDFGGPSQIQYDQGEFGQVGYQNGEHEFSGHKDDGYQNNGHELGGDENNGYGNGGYSGGYNSSTYDNTSMGMAMVKVMSYAQVATTRAAVVMVVELEGLTRLGMTTKLSQ</sequence>
<comment type="caution">
    <text evidence="3">The sequence shown here is derived from an EMBL/GenBank/DDBJ whole genome shotgun (WGS) entry which is preliminary data.</text>
</comment>
<protein>
    <submittedName>
        <fullName evidence="3">Uncharacterized protein</fullName>
    </submittedName>
</protein>
<dbReference type="EMBL" id="JH711576">
    <property type="protein sequence ID" value="EIW82590.1"/>
    <property type="molecule type" value="Genomic_DNA"/>
</dbReference>
<feature type="region of interest" description="Disordered" evidence="2">
    <location>
        <begin position="528"/>
        <end position="564"/>
    </location>
</feature>
<dbReference type="GeneID" id="19208915"/>
<keyword evidence="4" id="KW-1185">Reference proteome</keyword>
<proteinExistence type="predicted"/>